<gene>
    <name evidence="1" type="ORF">OFUS_LOCUS21577</name>
</gene>
<dbReference type="OrthoDB" id="5952164at2759"/>
<protein>
    <submittedName>
        <fullName evidence="1">Uncharacterized protein</fullName>
    </submittedName>
</protein>
<evidence type="ECO:0000313" key="1">
    <source>
        <dbReference type="EMBL" id="CAH1797251.1"/>
    </source>
</evidence>
<accession>A0A8J1TXS8</accession>
<dbReference type="InterPro" id="IPR031941">
    <property type="entry name" value="DUF4773"/>
</dbReference>
<name>A0A8J1TXS8_OWEFU</name>
<organism evidence="1 2">
    <name type="scientific">Owenia fusiformis</name>
    <name type="common">Polychaete worm</name>
    <dbReference type="NCBI Taxonomy" id="6347"/>
    <lineage>
        <taxon>Eukaryota</taxon>
        <taxon>Metazoa</taxon>
        <taxon>Spiralia</taxon>
        <taxon>Lophotrochozoa</taxon>
        <taxon>Annelida</taxon>
        <taxon>Polychaeta</taxon>
        <taxon>Sedentaria</taxon>
        <taxon>Canalipalpata</taxon>
        <taxon>Sabellida</taxon>
        <taxon>Oweniida</taxon>
        <taxon>Oweniidae</taxon>
        <taxon>Owenia</taxon>
    </lineage>
</organism>
<dbReference type="Proteomes" id="UP000749559">
    <property type="component" value="Unassembled WGS sequence"/>
</dbReference>
<comment type="caution">
    <text evidence="1">The sequence shown here is derived from an EMBL/GenBank/DDBJ whole genome shotgun (WGS) entry which is preliminary data.</text>
</comment>
<dbReference type="PANTHER" id="PTHR36299:SF2">
    <property type="entry name" value="DUF4773 DOMAIN-CONTAINING PROTEIN"/>
    <property type="match status" value="1"/>
</dbReference>
<dbReference type="Pfam" id="PF15998">
    <property type="entry name" value="DUF4773"/>
    <property type="match status" value="1"/>
</dbReference>
<dbReference type="PANTHER" id="PTHR36299">
    <property type="entry name" value="AGAP008005-PA"/>
    <property type="match status" value="1"/>
</dbReference>
<dbReference type="EMBL" id="CAIIXF020000010">
    <property type="protein sequence ID" value="CAH1797251.1"/>
    <property type="molecule type" value="Genomic_DNA"/>
</dbReference>
<keyword evidence="2" id="KW-1185">Reference proteome</keyword>
<reference evidence="1" key="1">
    <citation type="submission" date="2022-03" db="EMBL/GenBank/DDBJ databases">
        <authorList>
            <person name="Martin C."/>
        </authorList>
    </citation>
    <scope>NUCLEOTIDE SEQUENCE</scope>
</reference>
<proteinExistence type="predicted"/>
<sequence>MNVLFSYVLFACVSYTYCKVYTREEVDVVNSGSPGRLISNNIQHFDSADTNGCACVKYNCGCCAHLEFDKIHINDTGCVNLTYLPDQYGISFTFSIDGRVLYNETISARNPPPVCIGVPYLEKYASVCLDFYNLDISKTAFSGCIKVEARLDKIKIADKEFGCFKIPLKKHYNMLSKMDGKPSVLVT</sequence>
<evidence type="ECO:0000313" key="2">
    <source>
        <dbReference type="Proteomes" id="UP000749559"/>
    </source>
</evidence>
<dbReference type="AlphaFoldDB" id="A0A8J1TXS8"/>